<organism evidence="2 3">
    <name type="scientific">Streptomyces guryensis</name>
    <dbReference type="NCBI Taxonomy" id="2886947"/>
    <lineage>
        <taxon>Bacteria</taxon>
        <taxon>Bacillati</taxon>
        <taxon>Actinomycetota</taxon>
        <taxon>Actinomycetes</taxon>
        <taxon>Kitasatosporales</taxon>
        <taxon>Streptomycetaceae</taxon>
        <taxon>Streptomyces</taxon>
    </lineage>
</organism>
<dbReference type="AlphaFoldDB" id="A0A9Q3Z595"/>
<keyword evidence="3" id="KW-1185">Reference proteome</keyword>
<sequence length="99" mass="10794">MEVTGERTKRATVYANPDGYTFMLEESAVPVRVAKPVGGWEASDATLEERSDGSMGPRRPPPTALLDCFPGLELDLPPGGPSWRPSMRARGLLNLPVHY</sequence>
<name>A0A9Q3Z595_9ACTN</name>
<dbReference type="EMBL" id="JAJSBI010000007">
    <property type="protein sequence ID" value="MCD9875426.1"/>
    <property type="molecule type" value="Genomic_DNA"/>
</dbReference>
<evidence type="ECO:0000313" key="2">
    <source>
        <dbReference type="EMBL" id="MCD9875426.1"/>
    </source>
</evidence>
<evidence type="ECO:0000313" key="3">
    <source>
        <dbReference type="Proteomes" id="UP001108029"/>
    </source>
</evidence>
<reference evidence="2" key="1">
    <citation type="submission" date="2021-12" db="EMBL/GenBank/DDBJ databases">
        <authorList>
            <person name="Lee J.-H."/>
            <person name="Kim S.-B."/>
        </authorList>
    </citation>
    <scope>NUCLEOTIDE SEQUENCE</scope>
    <source>
        <strain evidence="2">NR30</strain>
    </source>
</reference>
<dbReference type="Proteomes" id="UP001108029">
    <property type="component" value="Unassembled WGS sequence"/>
</dbReference>
<evidence type="ECO:0000256" key="1">
    <source>
        <dbReference type="SAM" id="MobiDB-lite"/>
    </source>
</evidence>
<feature type="region of interest" description="Disordered" evidence="1">
    <location>
        <begin position="39"/>
        <end position="62"/>
    </location>
</feature>
<accession>A0A9Q3Z595</accession>
<dbReference type="RefSeq" id="WP_232649533.1">
    <property type="nucleotide sequence ID" value="NZ_JAJSBI010000007.1"/>
</dbReference>
<comment type="caution">
    <text evidence="2">The sequence shown here is derived from an EMBL/GenBank/DDBJ whole genome shotgun (WGS) entry which is preliminary data.</text>
</comment>
<proteinExistence type="predicted"/>
<protein>
    <submittedName>
        <fullName evidence="2">Cytochrome P450</fullName>
    </submittedName>
</protein>
<gene>
    <name evidence="2" type="ORF">LJ657_17490</name>
</gene>